<dbReference type="HOGENOM" id="CLU_067969_0_0_1"/>
<feature type="region of interest" description="Disordered" evidence="1">
    <location>
        <begin position="287"/>
        <end position="310"/>
    </location>
</feature>
<sequence length="351" mass="41519">MESTQQKPKVKQFKDDLKEKELKAFNELKAKVVEQCKKMKLDEDQVKFDRYTEDNQCVRLLWAREFKVEKAFEMWKKWVDWRIDFKADEIKEEDVASELQSGKAFWHGMDKQGNPCLVVKVKYHRPGVSSQDVVLRYFLYLLEEGISKCEQAGTGKVSVIWDREGFDKKNFDSNLFSTFKKLNQIMQDNYAERLSTIYILHPNWFFKTIYAVVKPFLTSRTKSKITIVDKTEELKKFFEPSELLIEHGGTSDYKFVYPFPKPISDEKAQEQNANQQQQNNLIVKQVEKQEQEEKPLKPENVNIECDEDLTEEDYRKVEDEISENTNQTSSEYDISQLSHNMFNKVLTMKSK</sequence>
<dbReference type="PANTHER" id="PTHR46277:SF3">
    <property type="entry name" value="BINDING PROTEIN, PUTATIVE-RELATED"/>
    <property type="match status" value="1"/>
</dbReference>
<dbReference type="OMA" id="KYADRMK"/>
<dbReference type="SMART" id="SM00516">
    <property type="entry name" value="SEC14"/>
    <property type="match status" value="1"/>
</dbReference>
<proteinExistence type="predicted"/>
<feature type="compositionally biased region" description="Basic and acidic residues" evidence="1">
    <location>
        <begin position="287"/>
        <end position="297"/>
    </location>
</feature>
<dbReference type="PRINTS" id="PR00180">
    <property type="entry name" value="CRETINALDHBP"/>
</dbReference>
<dbReference type="GeneID" id="7845805"/>
<evidence type="ECO:0000256" key="1">
    <source>
        <dbReference type="SAM" id="MobiDB-lite"/>
    </source>
</evidence>
<dbReference type="InterPro" id="IPR001251">
    <property type="entry name" value="CRAL-TRIO_dom"/>
</dbReference>
<evidence type="ECO:0000313" key="4">
    <source>
        <dbReference type="Proteomes" id="UP000009168"/>
    </source>
</evidence>
<dbReference type="Pfam" id="PF00650">
    <property type="entry name" value="CRAL_TRIO"/>
    <property type="match status" value="1"/>
</dbReference>
<dbReference type="Proteomes" id="UP000009168">
    <property type="component" value="Unassembled WGS sequence"/>
</dbReference>
<name>Q238Z1_TETTS</name>
<dbReference type="eggNOG" id="KOG1471">
    <property type="taxonomic scope" value="Eukaryota"/>
</dbReference>
<dbReference type="PROSITE" id="PS50191">
    <property type="entry name" value="CRAL_TRIO"/>
    <property type="match status" value="1"/>
</dbReference>
<dbReference type="EMBL" id="GG662738">
    <property type="protein sequence ID" value="EAR93079.1"/>
    <property type="molecule type" value="Genomic_DNA"/>
</dbReference>
<dbReference type="KEGG" id="tet:TTHERM_00449240"/>
<dbReference type="RefSeq" id="XP_001013324.1">
    <property type="nucleotide sequence ID" value="XM_001013324.1"/>
</dbReference>
<dbReference type="PANTHER" id="PTHR46277">
    <property type="entry name" value="OS03G0850700 PROTEIN"/>
    <property type="match status" value="1"/>
</dbReference>
<organism evidence="3 4">
    <name type="scientific">Tetrahymena thermophila (strain SB210)</name>
    <dbReference type="NCBI Taxonomy" id="312017"/>
    <lineage>
        <taxon>Eukaryota</taxon>
        <taxon>Sar</taxon>
        <taxon>Alveolata</taxon>
        <taxon>Ciliophora</taxon>
        <taxon>Intramacronucleata</taxon>
        <taxon>Oligohymenophorea</taxon>
        <taxon>Hymenostomatida</taxon>
        <taxon>Tetrahymenina</taxon>
        <taxon>Tetrahymenidae</taxon>
        <taxon>Tetrahymena</taxon>
    </lineage>
</organism>
<dbReference type="Gene3D" id="3.40.525.10">
    <property type="entry name" value="CRAL-TRIO lipid binding domain"/>
    <property type="match status" value="1"/>
</dbReference>
<keyword evidence="4" id="KW-1185">Reference proteome</keyword>
<dbReference type="SUPFAM" id="SSF52087">
    <property type="entry name" value="CRAL/TRIO domain"/>
    <property type="match status" value="1"/>
</dbReference>
<dbReference type="AlphaFoldDB" id="Q238Z1"/>
<dbReference type="InParanoid" id="Q238Z1"/>
<dbReference type="InterPro" id="IPR036273">
    <property type="entry name" value="CRAL/TRIO_N_dom_sf"/>
</dbReference>
<protein>
    <submittedName>
        <fullName evidence="3">Divergent CRAL/TRIO domain protein</fullName>
    </submittedName>
</protein>
<evidence type="ECO:0000259" key="2">
    <source>
        <dbReference type="PROSITE" id="PS50191"/>
    </source>
</evidence>
<accession>Q238Z1</accession>
<evidence type="ECO:0000313" key="3">
    <source>
        <dbReference type="EMBL" id="EAR93079.1"/>
    </source>
</evidence>
<dbReference type="OrthoDB" id="75724at2759"/>
<dbReference type="InterPro" id="IPR036865">
    <property type="entry name" value="CRAL-TRIO_dom_sf"/>
</dbReference>
<dbReference type="STRING" id="312017.Q238Z1"/>
<gene>
    <name evidence="3" type="ORF">TTHERM_00449240</name>
</gene>
<dbReference type="SUPFAM" id="SSF46938">
    <property type="entry name" value="CRAL/TRIO N-terminal domain"/>
    <property type="match status" value="1"/>
</dbReference>
<dbReference type="CDD" id="cd00170">
    <property type="entry name" value="SEC14"/>
    <property type="match status" value="1"/>
</dbReference>
<feature type="domain" description="CRAL-TRIO" evidence="2">
    <location>
        <begin position="92"/>
        <end position="255"/>
    </location>
</feature>
<reference evidence="4" key="1">
    <citation type="journal article" date="2006" name="PLoS Biol.">
        <title>Macronuclear genome sequence of the ciliate Tetrahymena thermophila, a model eukaryote.</title>
        <authorList>
            <person name="Eisen J.A."/>
            <person name="Coyne R.S."/>
            <person name="Wu M."/>
            <person name="Wu D."/>
            <person name="Thiagarajan M."/>
            <person name="Wortman J.R."/>
            <person name="Badger J.H."/>
            <person name="Ren Q."/>
            <person name="Amedeo P."/>
            <person name="Jones K.M."/>
            <person name="Tallon L.J."/>
            <person name="Delcher A.L."/>
            <person name="Salzberg S.L."/>
            <person name="Silva J.C."/>
            <person name="Haas B.J."/>
            <person name="Majoros W.H."/>
            <person name="Farzad M."/>
            <person name="Carlton J.M."/>
            <person name="Smith R.K. Jr."/>
            <person name="Garg J."/>
            <person name="Pearlman R.E."/>
            <person name="Karrer K.M."/>
            <person name="Sun L."/>
            <person name="Manning G."/>
            <person name="Elde N.C."/>
            <person name="Turkewitz A.P."/>
            <person name="Asai D.J."/>
            <person name="Wilkes D.E."/>
            <person name="Wang Y."/>
            <person name="Cai H."/>
            <person name="Collins K."/>
            <person name="Stewart B.A."/>
            <person name="Lee S.R."/>
            <person name="Wilamowska K."/>
            <person name="Weinberg Z."/>
            <person name="Ruzzo W.L."/>
            <person name="Wloga D."/>
            <person name="Gaertig J."/>
            <person name="Frankel J."/>
            <person name="Tsao C.-C."/>
            <person name="Gorovsky M.A."/>
            <person name="Keeling P.J."/>
            <person name="Waller R.F."/>
            <person name="Patron N.J."/>
            <person name="Cherry J.M."/>
            <person name="Stover N.A."/>
            <person name="Krieger C.J."/>
            <person name="del Toro C."/>
            <person name="Ryder H.F."/>
            <person name="Williamson S.C."/>
            <person name="Barbeau R.A."/>
            <person name="Hamilton E.P."/>
            <person name="Orias E."/>
        </authorList>
    </citation>
    <scope>NUCLEOTIDE SEQUENCE [LARGE SCALE GENOMIC DNA]</scope>
    <source>
        <strain evidence="4">SB210</strain>
    </source>
</reference>